<dbReference type="InterPro" id="IPR008974">
    <property type="entry name" value="TRAF-like"/>
</dbReference>
<dbReference type="PROSITE" id="PS50144">
    <property type="entry name" value="MATH"/>
    <property type="match status" value="1"/>
</dbReference>
<dbReference type="CDD" id="cd00121">
    <property type="entry name" value="MATH"/>
    <property type="match status" value="1"/>
</dbReference>
<dbReference type="PROSITE" id="PS50097">
    <property type="entry name" value="BTB"/>
    <property type="match status" value="1"/>
</dbReference>
<dbReference type="Pfam" id="PF22486">
    <property type="entry name" value="MATH_2"/>
    <property type="match status" value="1"/>
</dbReference>
<reference evidence="5 6" key="2">
    <citation type="submission" date="2024-10" db="EMBL/GenBank/DDBJ databases">
        <authorList>
            <person name="Ryan C."/>
        </authorList>
    </citation>
    <scope>NUCLEOTIDE SEQUENCE [LARGE SCALE GENOMIC DNA]</scope>
</reference>
<dbReference type="InterPro" id="IPR002083">
    <property type="entry name" value="MATH/TRAF_dom"/>
</dbReference>
<name>A0ABC8WC25_9POAL</name>
<dbReference type="InterPro" id="IPR011333">
    <property type="entry name" value="SKP1/BTB/POZ_sf"/>
</dbReference>
<reference evidence="6" key="1">
    <citation type="submission" date="2024-06" db="EMBL/GenBank/DDBJ databases">
        <authorList>
            <person name="Ryan C."/>
        </authorList>
    </citation>
    <scope>NUCLEOTIDE SEQUENCE [LARGE SCALE GENOMIC DNA]</scope>
</reference>
<feature type="domain" description="BTB" evidence="3">
    <location>
        <begin position="200"/>
        <end position="272"/>
    </location>
</feature>
<comment type="similarity">
    <text evidence="2">Belongs to the Tdpoz family.</text>
</comment>
<accession>A0ABC8WC25</accession>
<evidence type="ECO:0000313" key="6">
    <source>
        <dbReference type="Proteomes" id="UP001497457"/>
    </source>
</evidence>
<evidence type="ECO:0000313" key="5">
    <source>
        <dbReference type="EMBL" id="CAL4906004.1"/>
    </source>
</evidence>
<organism evidence="5 6">
    <name type="scientific">Urochloa decumbens</name>
    <dbReference type="NCBI Taxonomy" id="240449"/>
    <lineage>
        <taxon>Eukaryota</taxon>
        <taxon>Viridiplantae</taxon>
        <taxon>Streptophyta</taxon>
        <taxon>Embryophyta</taxon>
        <taxon>Tracheophyta</taxon>
        <taxon>Spermatophyta</taxon>
        <taxon>Magnoliopsida</taxon>
        <taxon>Liliopsida</taxon>
        <taxon>Poales</taxon>
        <taxon>Poaceae</taxon>
        <taxon>PACMAD clade</taxon>
        <taxon>Panicoideae</taxon>
        <taxon>Panicodae</taxon>
        <taxon>Paniceae</taxon>
        <taxon>Melinidinae</taxon>
        <taxon>Urochloa</taxon>
    </lineage>
</organism>
<evidence type="ECO:0000259" key="4">
    <source>
        <dbReference type="PROSITE" id="PS50144"/>
    </source>
</evidence>
<dbReference type="Pfam" id="PF00651">
    <property type="entry name" value="BTB"/>
    <property type="match status" value="1"/>
</dbReference>
<evidence type="ECO:0000259" key="3">
    <source>
        <dbReference type="PROSITE" id="PS50097"/>
    </source>
</evidence>
<keyword evidence="6" id="KW-1185">Reference proteome</keyword>
<evidence type="ECO:0000256" key="2">
    <source>
        <dbReference type="ARBA" id="ARBA00010846"/>
    </source>
</evidence>
<dbReference type="SUPFAM" id="SSF54695">
    <property type="entry name" value="POZ domain"/>
    <property type="match status" value="1"/>
</dbReference>
<dbReference type="Proteomes" id="UP001497457">
    <property type="component" value="Chromosome 12b"/>
</dbReference>
<dbReference type="EMBL" id="OZ075122">
    <property type="protein sequence ID" value="CAL4906004.1"/>
    <property type="molecule type" value="Genomic_DNA"/>
</dbReference>
<dbReference type="AlphaFoldDB" id="A0ABC8WC25"/>
<comment type="pathway">
    <text evidence="1">Protein modification; protein ubiquitination.</text>
</comment>
<protein>
    <submittedName>
        <fullName evidence="5">Uncharacterized protein</fullName>
    </submittedName>
</protein>
<dbReference type="Gene3D" id="6.10.250.3030">
    <property type="match status" value="1"/>
</dbReference>
<dbReference type="SMART" id="SM00225">
    <property type="entry name" value="BTB"/>
    <property type="match status" value="1"/>
</dbReference>
<gene>
    <name evidence="5" type="ORF">URODEC1_LOCUS11921</name>
</gene>
<dbReference type="InterPro" id="IPR045005">
    <property type="entry name" value="BPM1-6"/>
</dbReference>
<dbReference type="PANTHER" id="PTHR26379:SF355">
    <property type="entry name" value="BTB DOMAIN-CONTAINING PROTEIN"/>
    <property type="match status" value="1"/>
</dbReference>
<dbReference type="Gene3D" id="3.30.710.10">
    <property type="entry name" value="Potassium Channel Kv1.1, Chain A"/>
    <property type="match status" value="1"/>
</dbReference>
<proteinExistence type="inferred from homology"/>
<dbReference type="Gene3D" id="2.60.210.10">
    <property type="entry name" value="Apoptosis, Tumor Necrosis Factor Receptor Associated Protein 2, Chain A"/>
    <property type="match status" value="1"/>
</dbReference>
<dbReference type="InterPro" id="IPR000210">
    <property type="entry name" value="BTB/POZ_dom"/>
</dbReference>
<feature type="domain" description="MATH" evidence="4">
    <location>
        <begin position="23"/>
        <end position="151"/>
    </location>
</feature>
<dbReference type="PANTHER" id="PTHR26379">
    <property type="entry name" value="BTB/POZ AND MATH DOMAIN-CONTAINING PROTEIN 1"/>
    <property type="match status" value="1"/>
</dbReference>
<dbReference type="SMART" id="SM00061">
    <property type="entry name" value="MATH"/>
    <property type="match status" value="1"/>
</dbReference>
<evidence type="ECO:0000256" key="1">
    <source>
        <dbReference type="ARBA" id="ARBA00004906"/>
    </source>
</evidence>
<dbReference type="Pfam" id="PF24570">
    <property type="entry name" value="BACK_BPM_SPOP"/>
    <property type="match status" value="1"/>
</dbReference>
<dbReference type="InterPro" id="IPR056423">
    <property type="entry name" value="BACK_BPM_SPOP"/>
</dbReference>
<dbReference type="SUPFAM" id="SSF49599">
    <property type="entry name" value="TRAF domain-like"/>
    <property type="match status" value="1"/>
</dbReference>
<sequence length="380" mass="41756">MASAAARRLSRSTASAMVLREVSGNHRLTINGCKPSKVHPGSWSWDSKPFSVGGGHSWRIRYYPNANDEHLSLYLELHRPSSLIKEASNVKFKFSLLDQSGNPVPQFSRAKEACNFYALDTYHGFSDFIKWEDLEKSGCFKDDTFTVQCDLTFTTDLGSATAAADDVAAAPATTVAVPAPASSKLHEHLTDFLWKDKRWVDVTVDVGGEATFDAHAWLLSMRSPVLAELLASKEKKSAAGCANRRIEVKDVEPRVFKAALHYMYTNALPAENAEEDDDPMAMAPGLLAAADRFKIDGLKLLCEETLSRRIDVGTAAGILAVAEQHGCRALKAACLEFMSRAENLKAVMETEGYEKARAIVQPLVMEIGMKQWLAATKCIH</sequence>